<name>A0A2S9E2H5_PSECE</name>
<dbReference type="AlphaFoldDB" id="A0A2S9E2H5"/>
<gene>
    <name evidence="1" type="ORF">CQ006_04845</name>
</gene>
<sequence length="131" mass="14699">MRARCLNKNASNYPQYGGSGIGICEEWDDFERFLADMGECPGEGFTLDREDGNKGYSPGNCRWATRVQQARNQSTNKLITFRGEALGLSEWAEKLGIKSQTIQNRLRKGWTIDEALGTTGDARAFRKSRAE</sequence>
<organism evidence="1 2">
    <name type="scientific">Pseudomonas cedrina</name>
    <dbReference type="NCBI Taxonomy" id="651740"/>
    <lineage>
        <taxon>Bacteria</taxon>
        <taxon>Pseudomonadati</taxon>
        <taxon>Pseudomonadota</taxon>
        <taxon>Gammaproteobacteria</taxon>
        <taxon>Pseudomonadales</taxon>
        <taxon>Pseudomonadaceae</taxon>
        <taxon>Pseudomonas</taxon>
    </lineage>
</organism>
<dbReference type="EMBL" id="PCQE01000004">
    <property type="protein sequence ID" value="PRC09039.1"/>
    <property type="molecule type" value="Genomic_DNA"/>
</dbReference>
<protein>
    <submittedName>
        <fullName evidence="1">Uncharacterized protein</fullName>
    </submittedName>
</protein>
<accession>A0A2S9E2H5</accession>
<proteinExistence type="predicted"/>
<reference evidence="1 2" key="1">
    <citation type="submission" date="2017-09" db="EMBL/GenBank/DDBJ databases">
        <title>Genomic, metabolic, and phenotypic characteristics of bacterial isolates from the natural microbiome of the model nematode Caenorhabditis elegans.</title>
        <authorList>
            <person name="Zimmermann J."/>
            <person name="Obeng N."/>
            <person name="Yang W."/>
            <person name="Obeng O."/>
            <person name="Kissoyan K."/>
            <person name="Pees B."/>
            <person name="Dirksen P."/>
            <person name="Hoppner M."/>
            <person name="Franke A."/>
            <person name="Rosenstiel P."/>
            <person name="Leippe M."/>
            <person name="Dierking K."/>
            <person name="Kaleta C."/>
            <person name="Schulenburg H."/>
        </authorList>
    </citation>
    <scope>NUCLEOTIDE SEQUENCE [LARGE SCALE GENOMIC DNA]</scope>
    <source>
        <strain evidence="1 2">MYb184</strain>
    </source>
</reference>
<comment type="caution">
    <text evidence="1">The sequence shown here is derived from an EMBL/GenBank/DDBJ whole genome shotgun (WGS) entry which is preliminary data.</text>
</comment>
<evidence type="ECO:0000313" key="1">
    <source>
        <dbReference type="EMBL" id="PRC09039.1"/>
    </source>
</evidence>
<evidence type="ECO:0000313" key="2">
    <source>
        <dbReference type="Proteomes" id="UP000239458"/>
    </source>
</evidence>
<dbReference type="Proteomes" id="UP000239458">
    <property type="component" value="Unassembled WGS sequence"/>
</dbReference>